<dbReference type="RefSeq" id="WP_245866736.1">
    <property type="nucleotide sequence ID" value="NZ_PDJD01000001.1"/>
</dbReference>
<dbReference type="Pfam" id="PF09754">
    <property type="entry name" value="PAC2"/>
    <property type="match status" value="1"/>
</dbReference>
<organism evidence="2 3">
    <name type="scientific">Serinibacter salmoneus</name>
    <dbReference type="NCBI Taxonomy" id="556530"/>
    <lineage>
        <taxon>Bacteria</taxon>
        <taxon>Bacillati</taxon>
        <taxon>Actinomycetota</taxon>
        <taxon>Actinomycetes</taxon>
        <taxon>Micrococcales</taxon>
        <taxon>Beutenbergiaceae</taxon>
        <taxon>Serinibacter</taxon>
    </lineage>
</organism>
<dbReference type="SUPFAM" id="SSF159659">
    <property type="entry name" value="Cgl1923-like"/>
    <property type="match status" value="1"/>
</dbReference>
<dbReference type="Proteomes" id="UP000224915">
    <property type="component" value="Unassembled WGS sequence"/>
</dbReference>
<dbReference type="AlphaFoldDB" id="A0A2A9CYA3"/>
<dbReference type="PIRSF" id="PIRSF028754">
    <property type="entry name" value="UCP028754"/>
    <property type="match status" value="1"/>
</dbReference>
<keyword evidence="2" id="KW-0647">Proteasome</keyword>
<dbReference type="GO" id="GO:0000502">
    <property type="term" value="C:proteasome complex"/>
    <property type="evidence" value="ECO:0007669"/>
    <property type="project" value="UniProtKB-KW"/>
</dbReference>
<dbReference type="InterPro" id="IPR008492">
    <property type="entry name" value="Rv2714-like"/>
</dbReference>
<feature type="region of interest" description="Disordered" evidence="1">
    <location>
        <begin position="1"/>
        <end position="47"/>
    </location>
</feature>
<proteinExistence type="predicted"/>
<protein>
    <submittedName>
        <fullName evidence="2">Proteasome assembly chaperone (PAC2) family protein</fullName>
    </submittedName>
</protein>
<sequence length="353" mass="37472">MDPQQLYRWDLAGRPGAEPRPESEGAHLAEEAPAPSAQSDTPPAGAPDVVAGVVGGIEDVGRRPGSVEEISATVMVHALRGSVDAGHAGALVAHHLLESHPTTRVLTFDMDGLMDYRSRRPSMTFEKGAFTDYSEPALVLDLVGTPSGDLLLLHGPEPDLHWEAFTRAVRDITTTLGVTTTVGVHGIPMGVPHTRPISVTSHATSPHLIEAEPDVFGTVQVPGSAASLLEYRFGQWGKDALGYAVHVPHYLAQSEYPAAAVELLRRVSAVSGVDLDTRALEESAASVLAEITKQIEDSSEVAAVVQALENQYDAFVQAQGRSLLDPGEMPSADELGAQFEAFLAEVDRKGDEG</sequence>
<evidence type="ECO:0000313" key="2">
    <source>
        <dbReference type="EMBL" id="PFG19373.1"/>
    </source>
</evidence>
<feature type="compositionally biased region" description="Basic and acidic residues" evidence="1">
    <location>
        <begin position="17"/>
        <end position="30"/>
    </location>
</feature>
<keyword evidence="3" id="KW-1185">Reference proteome</keyword>
<evidence type="ECO:0000256" key="1">
    <source>
        <dbReference type="SAM" id="MobiDB-lite"/>
    </source>
</evidence>
<dbReference type="EMBL" id="PDJD01000001">
    <property type="protein sequence ID" value="PFG19373.1"/>
    <property type="molecule type" value="Genomic_DNA"/>
</dbReference>
<dbReference type="Gene3D" id="3.40.50.10900">
    <property type="entry name" value="PAC-like subunit"/>
    <property type="match status" value="1"/>
</dbReference>
<evidence type="ECO:0000313" key="3">
    <source>
        <dbReference type="Proteomes" id="UP000224915"/>
    </source>
</evidence>
<accession>A0A2A9CYA3</accession>
<name>A0A2A9CYA3_9MICO</name>
<gene>
    <name evidence="2" type="ORF">ATL40_0933</name>
</gene>
<dbReference type="Gene3D" id="1.10.287.100">
    <property type="match status" value="1"/>
</dbReference>
<comment type="caution">
    <text evidence="2">The sequence shown here is derived from an EMBL/GenBank/DDBJ whole genome shotgun (WGS) entry which is preliminary data.</text>
</comment>
<reference evidence="2 3" key="1">
    <citation type="submission" date="2017-10" db="EMBL/GenBank/DDBJ databases">
        <title>Sequencing the genomes of 1000 actinobacteria strains.</title>
        <authorList>
            <person name="Klenk H.-P."/>
        </authorList>
    </citation>
    <scope>NUCLEOTIDE SEQUENCE [LARGE SCALE GENOMIC DNA]</scope>
    <source>
        <strain evidence="2 3">DSM 21801</strain>
    </source>
</reference>
<dbReference type="InterPro" id="IPR019151">
    <property type="entry name" value="Proteasome_assmbl_chaperone_2"/>
</dbReference>
<dbReference type="InterPro" id="IPR038389">
    <property type="entry name" value="PSMG2_sf"/>
</dbReference>